<dbReference type="InterPro" id="IPR013655">
    <property type="entry name" value="PAS_fold_3"/>
</dbReference>
<evidence type="ECO:0000313" key="7">
    <source>
        <dbReference type="EMBL" id="NEX21980.1"/>
    </source>
</evidence>
<dbReference type="InterPro" id="IPR035919">
    <property type="entry name" value="EAL_sf"/>
</dbReference>
<evidence type="ECO:0000313" key="8">
    <source>
        <dbReference type="Proteomes" id="UP000471640"/>
    </source>
</evidence>
<dbReference type="Proteomes" id="UP000471640">
    <property type="component" value="Unassembled WGS sequence"/>
</dbReference>
<dbReference type="PROSITE" id="PS50113">
    <property type="entry name" value="PAC"/>
    <property type="match status" value="1"/>
</dbReference>
<dbReference type="SUPFAM" id="SSF55073">
    <property type="entry name" value="Nucleotide cyclase"/>
    <property type="match status" value="1"/>
</dbReference>
<dbReference type="Gene3D" id="3.30.450.20">
    <property type="entry name" value="PAS domain"/>
    <property type="match status" value="4"/>
</dbReference>
<organism evidence="7 8">
    <name type="scientific">Thiorhodococcus mannitoliphagus</name>
    <dbReference type="NCBI Taxonomy" id="329406"/>
    <lineage>
        <taxon>Bacteria</taxon>
        <taxon>Pseudomonadati</taxon>
        <taxon>Pseudomonadota</taxon>
        <taxon>Gammaproteobacteria</taxon>
        <taxon>Chromatiales</taxon>
        <taxon>Chromatiaceae</taxon>
        <taxon>Thiorhodococcus</taxon>
    </lineage>
</organism>
<dbReference type="SMART" id="SM00267">
    <property type="entry name" value="GGDEF"/>
    <property type="match status" value="1"/>
</dbReference>
<dbReference type="AlphaFoldDB" id="A0A6P1DWZ1"/>
<gene>
    <name evidence="7" type="ORF">G3480_16995</name>
</gene>
<feature type="domain" description="PAS" evidence="3">
    <location>
        <begin position="160"/>
        <end position="232"/>
    </location>
</feature>
<feature type="domain" description="EAL" evidence="5">
    <location>
        <begin position="709"/>
        <end position="963"/>
    </location>
</feature>
<dbReference type="Pfam" id="PF00563">
    <property type="entry name" value="EAL"/>
    <property type="match status" value="1"/>
</dbReference>
<dbReference type="CDD" id="cd01949">
    <property type="entry name" value="GGDEF"/>
    <property type="match status" value="1"/>
</dbReference>
<feature type="domain" description="PAS" evidence="3">
    <location>
        <begin position="296"/>
        <end position="351"/>
    </location>
</feature>
<dbReference type="Pfam" id="PF08447">
    <property type="entry name" value="PAS_3"/>
    <property type="match status" value="2"/>
</dbReference>
<dbReference type="RefSeq" id="WP_164655081.1">
    <property type="nucleotide sequence ID" value="NZ_JAAIJR010000077.1"/>
</dbReference>
<dbReference type="CDD" id="cd01948">
    <property type="entry name" value="EAL"/>
    <property type="match status" value="1"/>
</dbReference>
<evidence type="ECO:0000256" key="1">
    <source>
        <dbReference type="ARBA" id="ARBA00001946"/>
    </source>
</evidence>
<dbReference type="PANTHER" id="PTHR44757">
    <property type="entry name" value="DIGUANYLATE CYCLASE DGCP"/>
    <property type="match status" value="1"/>
</dbReference>
<dbReference type="InterPro" id="IPR000160">
    <property type="entry name" value="GGDEF_dom"/>
</dbReference>
<dbReference type="Gene3D" id="2.10.70.100">
    <property type="match status" value="1"/>
</dbReference>
<dbReference type="InterPro" id="IPR000014">
    <property type="entry name" value="PAS"/>
</dbReference>
<evidence type="ECO:0000259" key="4">
    <source>
        <dbReference type="PROSITE" id="PS50113"/>
    </source>
</evidence>
<dbReference type="Gene3D" id="3.20.20.450">
    <property type="entry name" value="EAL domain"/>
    <property type="match status" value="1"/>
</dbReference>
<reference evidence="8" key="1">
    <citation type="journal article" date="2020" name="Microbiol. Resour. Announc.">
        <title>Draft Genome Sequences of Thiorhodococcus mannitoliphagus and Thiorhodococcus minor, Purple Sulfur Photosynthetic Bacteria in the Gammaproteobacterial Family Chromatiaceae.</title>
        <authorList>
            <person name="Aviles F.A."/>
            <person name="Meyer T.E."/>
            <person name="Kyndt J.A."/>
        </authorList>
    </citation>
    <scope>NUCLEOTIDE SEQUENCE [LARGE SCALE GENOMIC DNA]</scope>
    <source>
        <strain evidence="8">DSM 18266</strain>
    </source>
</reference>
<protein>
    <submittedName>
        <fullName evidence="7">EAL domain-containing protein</fullName>
    </submittedName>
</protein>
<evidence type="ECO:0000256" key="2">
    <source>
        <dbReference type="SAM" id="MobiDB-lite"/>
    </source>
</evidence>
<dbReference type="SMART" id="SM00086">
    <property type="entry name" value="PAC"/>
    <property type="match status" value="2"/>
</dbReference>
<dbReference type="PROSITE" id="PS50883">
    <property type="entry name" value="EAL"/>
    <property type="match status" value="1"/>
</dbReference>
<evidence type="ECO:0000259" key="5">
    <source>
        <dbReference type="PROSITE" id="PS50883"/>
    </source>
</evidence>
<dbReference type="InterPro" id="IPR035965">
    <property type="entry name" value="PAS-like_dom_sf"/>
</dbReference>
<dbReference type="GO" id="GO:0003824">
    <property type="term" value="F:catalytic activity"/>
    <property type="evidence" value="ECO:0007669"/>
    <property type="project" value="UniProtKB-ARBA"/>
</dbReference>
<comment type="cofactor">
    <cofactor evidence="1">
        <name>Mg(2+)</name>
        <dbReference type="ChEBI" id="CHEBI:18420"/>
    </cofactor>
</comment>
<dbReference type="Gene3D" id="3.30.70.270">
    <property type="match status" value="1"/>
</dbReference>
<reference evidence="7 8" key="2">
    <citation type="submission" date="2020-02" db="EMBL/GenBank/DDBJ databases">
        <title>Genome sequences of Thiorhodococcus mannitoliphagus and Thiorhodococcus minor, purple sulfur photosynthetic bacteria in the gammaproteobacterial family, Chromatiaceae.</title>
        <authorList>
            <person name="Aviles F.A."/>
            <person name="Meyer T.E."/>
            <person name="Kyndt J.A."/>
        </authorList>
    </citation>
    <scope>NUCLEOTIDE SEQUENCE [LARGE SCALE GENOMIC DNA]</scope>
    <source>
        <strain evidence="7 8">DSM 18266</strain>
    </source>
</reference>
<evidence type="ECO:0000259" key="3">
    <source>
        <dbReference type="PROSITE" id="PS50112"/>
    </source>
</evidence>
<dbReference type="InterPro" id="IPR029787">
    <property type="entry name" value="Nucleotide_cyclase"/>
</dbReference>
<dbReference type="InterPro" id="IPR052155">
    <property type="entry name" value="Biofilm_reg_signaling"/>
</dbReference>
<dbReference type="FunFam" id="3.30.70.270:FF:000001">
    <property type="entry name" value="Diguanylate cyclase domain protein"/>
    <property type="match status" value="1"/>
</dbReference>
<dbReference type="PROSITE" id="PS50112">
    <property type="entry name" value="PAS"/>
    <property type="match status" value="2"/>
</dbReference>
<dbReference type="SMART" id="SM00052">
    <property type="entry name" value="EAL"/>
    <property type="match status" value="1"/>
</dbReference>
<dbReference type="NCBIfam" id="TIGR00254">
    <property type="entry name" value="GGDEF"/>
    <property type="match status" value="1"/>
</dbReference>
<comment type="caution">
    <text evidence="7">The sequence shown here is derived from an EMBL/GenBank/DDBJ whole genome shotgun (WGS) entry which is preliminary data.</text>
</comment>
<dbReference type="CDD" id="cd00130">
    <property type="entry name" value="PAS"/>
    <property type="match status" value="2"/>
</dbReference>
<dbReference type="InterPro" id="IPR013656">
    <property type="entry name" value="PAS_4"/>
</dbReference>
<keyword evidence="8" id="KW-1185">Reference proteome</keyword>
<dbReference type="InterPro" id="IPR001633">
    <property type="entry name" value="EAL_dom"/>
</dbReference>
<dbReference type="SMART" id="SM00091">
    <property type="entry name" value="PAS"/>
    <property type="match status" value="3"/>
</dbReference>
<dbReference type="EMBL" id="JAAIJR010000077">
    <property type="protein sequence ID" value="NEX21980.1"/>
    <property type="molecule type" value="Genomic_DNA"/>
</dbReference>
<dbReference type="InterPro" id="IPR043128">
    <property type="entry name" value="Rev_trsase/Diguanyl_cyclase"/>
</dbReference>
<feature type="domain" description="GGDEF" evidence="6">
    <location>
        <begin position="567"/>
        <end position="700"/>
    </location>
</feature>
<sequence length="975" mass="108812">MINTRRALEQGPKPAADEAATQSAASSLSPAGWIEPILQLAGAGGWVLARPEPGQLHPTREWSEMHGLVPGAVSISDFIALILPEQRARVQAALSQASEQGEPFDLHYPIARPDDGALREMRARGRLWKHPLDGGEWLLCATRDVTRDGSMRQAPQDTDEQRRLALALALSRTAIWEWSLDTQQVRCSEGMEALWGFAPGSFRGTLDEVVSRLHPDDLEAWRESVRACLEDGVPHIIDFRVLWSDGSVHWLAAFGDAVRDAEGRALSMAGVARDVTQYKLAEDERNRFFGLSLHLFVISDLSGTIRRVNRAWTEKLGYTEDELIGRRFLDFIVPEDVQSTLDDMGKVVKGRDSRHFENRYRCKDGSIRTIAWAATTMPEAGLLYAAGQDITDQKASEQALEDAVMRYRALVENMADGLAVYRAVDDGRDFVFTALNPAGMRLGALEPSSVIGKSVREVFPGVDRMGLFGVLQRVYRTGTPEVLPMARYEDERVDHWVENFVYRLPDASLVSIYRDVTDRKLAEQALRDSQKRLENLAYHDQLTGLPNRRLLQDRLQQAMAVASREHTQIAVCYLDLDNFKPVNDLLGHEVGDLLLKVVAERLSVSVRPGDTVARWGGDEFALLLVGLSNLEVCAQTLERILQMLSERTLIESQPQPISASIGVALYPDDHGDADTLLRHADHAMYLAKQHGRNTYEFFAPEEDRLAVANGERLLSIGRAIETDELRLLYQPILNMRSGVVQAFEALVRWRHPERGLLEPAAFLPDIESNELIHGLDQWVLEHALRDYRRWDSSGRPLKLHINISARTLMTPGCMQDIARLVRSEPGLRPKTLVLEIIESAALDGLEQVGSVVLQGELLGVSFALDDFGTGYSSLTYFRRLPARVLKIDRSFVRDMLIDQEDRDIVEGAIGLARAFGREVIAEGVEGVDHGVRLLHLGCELAQGFGIAAPMPAEAVDAWLDAYRAPADWTQFGCLM</sequence>
<dbReference type="SUPFAM" id="SSF141868">
    <property type="entry name" value="EAL domain-like"/>
    <property type="match status" value="1"/>
</dbReference>
<dbReference type="Pfam" id="PF00990">
    <property type="entry name" value="GGDEF"/>
    <property type="match status" value="1"/>
</dbReference>
<proteinExistence type="predicted"/>
<dbReference type="Pfam" id="PF08448">
    <property type="entry name" value="PAS_4"/>
    <property type="match status" value="1"/>
</dbReference>
<dbReference type="InterPro" id="IPR001610">
    <property type="entry name" value="PAC"/>
</dbReference>
<feature type="domain" description="PAC" evidence="4">
    <location>
        <begin position="235"/>
        <end position="287"/>
    </location>
</feature>
<accession>A0A6P1DWZ1</accession>
<dbReference type="PANTHER" id="PTHR44757:SF2">
    <property type="entry name" value="BIOFILM ARCHITECTURE MAINTENANCE PROTEIN MBAA"/>
    <property type="match status" value="1"/>
</dbReference>
<dbReference type="PROSITE" id="PS50887">
    <property type="entry name" value="GGDEF"/>
    <property type="match status" value="1"/>
</dbReference>
<dbReference type="NCBIfam" id="TIGR00229">
    <property type="entry name" value="sensory_box"/>
    <property type="match status" value="3"/>
</dbReference>
<feature type="region of interest" description="Disordered" evidence="2">
    <location>
        <begin position="1"/>
        <end position="24"/>
    </location>
</feature>
<evidence type="ECO:0000259" key="6">
    <source>
        <dbReference type="PROSITE" id="PS50887"/>
    </source>
</evidence>
<dbReference type="SUPFAM" id="SSF55785">
    <property type="entry name" value="PYP-like sensor domain (PAS domain)"/>
    <property type="match status" value="4"/>
</dbReference>
<name>A0A6P1DWZ1_9GAMM</name>
<dbReference type="InterPro" id="IPR000700">
    <property type="entry name" value="PAS-assoc_C"/>
</dbReference>